<dbReference type="Gene3D" id="1.20.1260.10">
    <property type="match status" value="1"/>
</dbReference>
<dbReference type="InterPro" id="IPR009078">
    <property type="entry name" value="Ferritin-like_SF"/>
</dbReference>
<evidence type="ECO:0000256" key="7">
    <source>
        <dbReference type="ARBA" id="ARBA00022946"/>
    </source>
</evidence>
<dbReference type="AlphaFoldDB" id="A0AA86T313"/>
<dbReference type="EC" id="1.16.3.1" evidence="13"/>
<evidence type="ECO:0000256" key="8">
    <source>
        <dbReference type="ARBA" id="ARBA00023004"/>
    </source>
</evidence>
<evidence type="ECO:0000256" key="6">
    <source>
        <dbReference type="ARBA" id="ARBA00022723"/>
    </source>
</evidence>
<keyword evidence="16" id="KW-1185">Reference proteome</keyword>
<protein>
    <recommendedName>
        <fullName evidence="13">Ferritin</fullName>
        <ecNumber evidence="13">1.16.3.1</ecNumber>
    </recommendedName>
</protein>
<keyword evidence="8 12" id="KW-0408">Iron</keyword>
<comment type="subunit">
    <text evidence="10">Oligomer of 24 subunits. There are two types of subunits: L (light) chain and H (heavy) chain. The major chain can be light or heavy, depending on the species and tissue type. The functional molecule forms a roughly spherical shell with a diameter of 12 nm and contains a central cavity into which the insoluble mineral iron core is deposited.</text>
</comment>
<comment type="subcellular location">
    <subcellularLocation>
        <location evidence="1">Plastid</location>
        <location evidence="1">Chloroplast</location>
    </subcellularLocation>
</comment>
<comment type="similarity">
    <text evidence="2 13">Belongs to the ferritin family.</text>
</comment>
<dbReference type="Gramene" id="rna-AYBTSS11_LOCUS22655">
    <property type="protein sequence ID" value="CAJ1970670.1"/>
    <property type="gene ID" value="gene-AYBTSS11_LOCUS22655"/>
</dbReference>
<dbReference type="PANTHER" id="PTHR11431">
    <property type="entry name" value="FERRITIN"/>
    <property type="match status" value="1"/>
</dbReference>
<dbReference type="Pfam" id="PF00210">
    <property type="entry name" value="Ferritin"/>
    <property type="match status" value="1"/>
</dbReference>
<keyword evidence="4" id="KW-0150">Chloroplast</keyword>
<dbReference type="EMBL" id="OY731405">
    <property type="protein sequence ID" value="CAJ1970670.1"/>
    <property type="molecule type" value="Genomic_DNA"/>
</dbReference>
<keyword evidence="7" id="KW-0809">Transit peptide</keyword>
<evidence type="ECO:0000313" key="16">
    <source>
        <dbReference type="Proteomes" id="UP001189624"/>
    </source>
</evidence>
<reference evidence="15" key="1">
    <citation type="submission" date="2023-10" db="EMBL/GenBank/DDBJ databases">
        <authorList>
            <person name="Domelevo Entfellner J.-B."/>
        </authorList>
    </citation>
    <scope>NUCLEOTIDE SEQUENCE</scope>
</reference>
<dbReference type="Proteomes" id="UP001189624">
    <property type="component" value="Chromosome 8"/>
</dbReference>
<feature type="binding site" evidence="12">
    <location>
        <position position="144"/>
    </location>
    <ligand>
        <name>Fe cation</name>
        <dbReference type="ChEBI" id="CHEBI:24875"/>
        <label>1</label>
    </ligand>
</feature>
<accession>A0AA86T313</accession>
<comment type="function">
    <text evidence="9">Stores iron in a soluble, non-toxic, readily available form. Important for iron homeostasis. Has ferroxidase activity. Iron is taken up in the ferrous form and deposited as ferric hydroxides after oxidation.</text>
</comment>
<evidence type="ECO:0000256" key="2">
    <source>
        <dbReference type="ARBA" id="ARBA00007513"/>
    </source>
</evidence>
<dbReference type="GO" id="GO:0009507">
    <property type="term" value="C:chloroplast"/>
    <property type="evidence" value="ECO:0007669"/>
    <property type="project" value="UniProtKB-SubCell"/>
</dbReference>
<sequence length="163" mass="18223">MLLGSSSSVCVSVSERVKLVPSLSSSGPFVNPVNSVRFSKRNGGCGVVAKTSKEALNQPLLNIVFEPFEEVKKELLVIPTTLHASLARQKYTDQSEAALNAQINVEYNVSYVYHAMYGYFDRDNVALKGLAKFFKEASMEERQHAEMMMEYQACFYISDSYIP</sequence>
<dbReference type="GO" id="GO:0008198">
    <property type="term" value="F:ferrous iron binding"/>
    <property type="evidence" value="ECO:0007669"/>
    <property type="project" value="TreeGrafter"/>
</dbReference>
<evidence type="ECO:0000313" key="15">
    <source>
        <dbReference type="EMBL" id="CAJ1970670.1"/>
    </source>
</evidence>
<name>A0AA86T313_9FABA</name>
<dbReference type="PROSITE" id="PS50905">
    <property type="entry name" value="FERRITIN_LIKE"/>
    <property type="match status" value="1"/>
</dbReference>
<evidence type="ECO:0000256" key="13">
    <source>
        <dbReference type="RuleBase" id="RU361145"/>
    </source>
</evidence>
<dbReference type="InterPro" id="IPR008331">
    <property type="entry name" value="Ferritin_DPS_dom"/>
</dbReference>
<comment type="catalytic activity">
    <reaction evidence="11 13">
        <text>4 Fe(2+) + O2 + 4 H(+) = 4 Fe(3+) + 2 H2O</text>
        <dbReference type="Rhea" id="RHEA:11148"/>
        <dbReference type="ChEBI" id="CHEBI:15377"/>
        <dbReference type="ChEBI" id="CHEBI:15378"/>
        <dbReference type="ChEBI" id="CHEBI:15379"/>
        <dbReference type="ChEBI" id="CHEBI:29033"/>
        <dbReference type="ChEBI" id="CHEBI:29034"/>
        <dbReference type="EC" id="1.16.3.1"/>
    </reaction>
</comment>
<feature type="binding site" evidence="12">
    <location>
        <position position="141"/>
    </location>
    <ligand>
        <name>Fe cation</name>
        <dbReference type="ChEBI" id="CHEBI:24875"/>
        <label>1</label>
    </ligand>
</feature>
<dbReference type="SUPFAM" id="SSF47240">
    <property type="entry name" value="Ferritin-like"/>
    <property type="match status" value="1"/>
</dbReference>
<keyword evidence="5" id="KW-0934">Plastid</keyword>
<evidence type="ECO:0000259" key="14">
    <source>
        <dbReference type="PROSITE" id="PS50905"/>
    </source>
</evidence>
<evidence type="ECO:0000256" key="1">
    <source>
        <dbReference type="ARBA" id="ARBA00004229"/>
    </source>
</evidence>
<feature type="binding site" evidence="12">
    <location>
        <position position="106"/>
    </location>
    <ligand>
        <name>Fe cation</name>
        <dbReference type="ChEBI" id="CHEBI:24875"/>
        <label>1</label>
    </ligand>
</feature>
<keyword evidence="6 12" id="KW-0479">Metal-binding</keyword>
<evidence type="ECO:0000256" key="12">
    <source>
        <dbReference type="PIRSR" id="PIRSR601519-1"/>
    </source>
</evidence>
<evidence type="ECO:0000256" key="5">
    <source>
        <dbReference type="ARBA" id="ARBA00022640"/>
    </source>
</evidence>
<dbReference type="GO" id="GO:0008199">
    <property type="term" value="F:ferric iron binding"/>
    <property type="evidence" value="ECO:0007669"/>
    <property type="project" value="InterPro"/>
</dbReference>
<organism evidence="15 16">
    <name type="scientific">Sphenostylis stenocarpa</name>
    <dbReference type="NCBI Taxonomy" id="92480"/>
    <lineage>
        <taxon>Eukaryota</taxon>
        <taxon>Viridiplantae</taxon>
        <taxon>Streptophyta</taxon>
        <taxon>Embryophyta</taxon>
        <taxon>Tracheophyta</taxon>
        <taxon>Spermatophyta</taxon>
        <taxon>Magnoliopsida</taxon>
        <taxon>eudicotyledons</taxon>
        <taxon>Gunneridae</taxon>
        <taxon>Pentapetalae</taxon>
        <taxon>rosids</taxon>
        <taxon>fabids</taxon>
        <taxon>Fabales</taxon>
        <taxon>Fabaceae</taxon>
        <taxon>Papilionoideae</taxon>
        <taxon>50 kb inversion clade</taxon>
        <taxon>NPAAA clade</taxon>
        <taxon>indigoferoid/millettioid clade</taxon>
        <taxon>Phaseoleae</taxon>
        <taxon>Sphenostylis</taxon>
    </lineage>
</organism>
<dbReference type="GO" id="GO:0006879">
    <property type="term" value="P:intracellular iron ion homeostasis"/>
    <property type="evidence" value="ECO:0007669"/>
    <property type="project" value="UniProtKB-KW"/>
</dbReference>
<evidence type="ECO:0000256" key="10">
    <source>
        <dbReference type="ARBA" id="ARBA00026060"/>
    </source>
</evidence>
<evidence type="ECO:0000256" key="4">
    <source>
        <dbReference type="ARBA" id="ARBA00022528"/>
    </source>
</evidence>
<comment type="function">
    <text evidence="13">Stores iron in a soluble, non-toxic, readily available form. Important for iron homeostasis. Iron is taken up in the ferrous form and deposited as ferric hydroxides after oxidation.</text>
</comment>
<feature type="domain" description="Ferritin-like diiron" evidence="14">
    <location>
        <begin position="89"/>
        <end position="163"/>
    </location>
</feature>
<dbReference type="GO" id="GO:0004322">
    <property type="term" value="F:ferroxidase activity"/>
    <property type="evidence" value="ECO:0007669"/>
    <property type="project" value="UniProtKB-EC"/>
</dbReference>
<proteinExistence type="inferred from homology"/>
<evidence type="ECO:0000256" key="11">
    <source>
        <dbReference type="ARBA" id="ARBA00047990"/>
    </source>
</evidence>
<evidence type="ECO:0000256" key="9">
    <source>
        <dbReference type="ARBA" id="ARBA00025111"/>
    </source>
</evidence>
<keyword evidence="13" id="KW-0560">Oxidoreductase</keyword>
<keyword evidence="3 13" id="KW-0409">Iron storage</keyword>
<gene>
    <name evidence="15" type="ORF">AYBTSS11_LOCUS22655</name>
</gene>
<dbReference type="PANTHER" id="PTHR11431:SF126">
    <property type="entry name" value="FERRITIN-2, CHLOROPLASTIC-RELATED"/>
    <property type="match status" value="1"/>
</dbReference>
<evidence type="ECO:0000256" key="3">
    <source>
        <dbReference type="ARBA" id="ARBA00022434"/>
    </source>
</evidence>
<dbReference type="InterPro" id="IPR012347">
    <property type="entry name" value="Ferritin-like"/>
</dbReference>
<dbReference type="GO" id="GO:0006826">
    <property type="term" value="P:iron ion transport"/>
    <property type="evidence" value="ECO:0007669"/>
    <property type="project" value="InterPro"/>
</dbReference>
<dbReference type="InterPro" id="IPR009040">
    <property type="entry name" value="Ferritin-like_diiron"/>
</dbReference>
<dbReference type="InterPro" id="IPR001519">
    <property type="entry name" value="Ferritin"/>
</dbReference>